<proteinExistence type="inferred from homology"/>
<evidence type="ECO:0000256" key="1">
    <source>
        <dbReference type="ARBA" id="ARBA00004651"/>
    </source>
</evidence>
<feature type="transmembrane region" description="Helical" evidence="7">
    <location>
        <begin position="12"/>
        <end position="30"/>
    </location>
</feature>
<keyword evidence="9" id="KW-1185">Reference proteome</keyword>
<comment type="subcellular location">
    <subcellularLocation>
        <location evidence="1">Cell membrane</location>
        <topology evidence="1">Multi-pass membrane protein</topology>
    </subcellularLocation>
</comment>
<dbReference type="PANTHER" id="PTHR33452:SF1">
    <property type="entry name" value="INNER MEMBRANE PROTEIN YPHA-RELATED"/>
    <property type="match status" value="1"/>
</dbReference>
<dbReference type="STRING" id="430522.BFS30_25750"/>
<dbReference type="OrthoDB" id="8778559at2"/>
<feature type="transmembrane region" description="Helical" evidence="7">
    <location>
        <begin position="106"/>
        <end position="126"/>
    </location>
</feature>
<dbReference type="Pfam" id="PF07681">
    <property type="entry name" value="DoxX"/>
    <property type="match status" value="1"/>
</dbReference>
<keyword evidence="4 7" id="KW-0812">Transmembrane</keyword>
<evidence type="ECO:0000313" key="9">
    <source>
        <dbReference type="Proteomes" id="UP000183200"/>
    </source>
</evidence>
<evidence type="ECO:0000256" key="7">
    <source>
        <dbReference type="SAM" id="Phobius"/>
    </source>
</evidence>
<feature type="transmembrane region" description="Helical" evidence="7">
    <location>
        <begin position="50"/>
        <end position="71"/>
    </location>
</feature>
<sequence>MKNFPFISLSNSLVLLRLSVAFIFLAHAIIRVTGGTVVRFGEYLNNKGFVYGTPLVWGLTVYEVIGGVLLAFGIFTKWLSAGFIGIIALGIVTIHLENGWFVGEHGAGGCEYSFLLIIALIVIAAADNKK</sequence>
<keyword evidence="5 7" id="KW-1133">Transmembrane helix</keyword>
<dbReference type="EMBL" id="FNGY01000001">
    <property type="protein sequence ID" value="SDL53857.1"/>
    <property type="molecule type" value="Genomic_DNA"/>
</dbReference>
<comment type="similarity">
    <text evidence="2">Belongs to the DoxX family.</text>
</comment>
<dbReference type="RefSeq" id="WP_083361659.1">
    <property type="nucleotide sequence ID" value="NZ_FNGY01000001.1"/>
</dbReference>
<gene>
    <name evidence="8" type="ORF">SAMN05421820_101689</name>
</gene>
<organism evidence="8 9">
    <name type="scientific">Pedobacter steynii</name>
    <dbReference type="NCBI Taxonomy" id="430522"/>
    <lineage>
        <taxon>Bacteria</taxon>
        <taxon>Pseudomonadati</taxon>
        <taxon>Bacteroidota</taxon>
        <taxon>Sphingobacteriia</taxon>
        <taxon>Sphingobacteriales</taxon>
        <taxon>Sphingobacteriaceae</taxon>
        <taxon>Pedobacter</taxon>
    </lineage>
</organism>
<feature type="transmembrane region" description="Helical" evidence="7">
    <location>
        <begin position="78"/>
        <end position="94"/>
    </location>
</feature>
<keyword evidence="6 7" id="KW-0472">Membrane</keyword>
<evidence type="ECO:0000256" key="4">
    <source>
        <dbReference type="ARBA" id="ARBA00022692"/>
    </source>
</evidence>
<keyword evidence="3" id="KW-1003">Cell membrane</keyword>
<evidence type="ECO:0000256" key="2">
    <source>
        <dbReference type="ARBA" id="ARBA00006679"/>
    </source>
</evidence>
<accession>A0A1G9KWM8</accession>
<reference evidence="9" key="1">
    <citation type="submission" date="2016-10" db="EMBL/GenBank/DDBJ databases">
        <authorList>
            <person name="Varghese N."/>
            <person name="Submissions S."/>
        </authorList>
    </citation>
    <scope>NUCLEOTIDE SEQUENCE [LARGE SCALE GENOMIC DNA]</scope>
    <source>
        <strain evidence="9">DSM 19110</strain>
    </source>
</reference>
<dbReference type="GO" id="GO:0005886">
    <property type="term" value="C:plasma membrane"/>
    <property type="evidence" value="ECO:0007669"/>
    <property type="project" value="UniProtKB-SubCell"/>
</dbReference>
<dbReference type="InterPro" id="IPR051907">
    <property type="entry name" value="DoxX-like_oxidoreductase"/>
</dbReference>
<name>A0A1G9KWM8_9SPHI</name>
<evidence type="ECO:0000313" key="8">
    <source>
        <dbReference type="EMBL" id="SDL53857.1"/>
    </source>
</evidence>
<protein>
    <submittedName>
        <fullName evidence="8">Putative oxidoreductase</fullName>
    </submittedName>
</protein>
<dbReference type="InterPro" id="IPR032808">
    <property type="entry name" value="DoxX"/>
</dbReference>
<evidence type="ECO:0000256" key="3">
    <source>
        <dbReference type="ARBA" id="ARBA00022475"/>
    </source>
</evidence>
<dbReference type="PANTHER" id="PTHR33452">
    <property type="entry name" value="OXIDOREDUCTASE CATD-RELATED"/>
    <property type="match status" value="1"/>
</dbReference>
<dbReference type="AlphaFoldDB" id="A0A1G9KWM8"/>
<dbReference type="Proteomes" id="UP000183200">
    <property type="component" value="Unassembled WGS sequence"/>
</dbReference>
<evidence type="ECO:0000256" key="5">
    <source>
        <dbReference type="ARBA" id="ARBA00022989"/>
    </source>
</evidence>
<evidence type="ECO:0000256" key="6">
    <source>
        <dbReference type="ARBA" id="ARBA00023136"/>
    </source>
</evidence>